<dbReference type="Gene3D" id="3.10.50.40">
    <property type="match status" value="1"/>
</dbReference>
<dbReference type="EC" id="5.2.1.8" evidence="1"/>
<feature type="domain" description="PPIase FKBP-type" evidence="2">
    <location>
        <begin position="129"/>
        <end position="249"/>
    </location>
</feature>
<keyword evidence="1 3" id="KW-0413">Isomerase</keyword>
<dbReference type="SUPFAM" id="SSF54534">
    <property type="entry name" value="FKBP-like"/>
    <property type="match status" value="1"/>
</dbReference>
<keyword evidence="1" id="KW-0697">Rotamase</keyword>
<dbReference type="InterPro" id="IPR001179">
    <property type="entry name" value="PPIase_FKBP_dom"/>
</dbReference>
<dbReference type="InterPro" id="IPR044180">
    <property type="entry name" value="FKBP18-like"/>
</dbReference>
<dbReference type="PANTHER" id="PTHR47862">
    <property type="entry name" value="PEPTIDYL-PROLYL CIS-TRANS ISOMERASE FKBP18, CHLOROPLASTIC"/>
    <property type="match status" value="1"/>
</dbReference>
<protein>
    <recommendedName>
        <fullName evidence="1">peptidylprolyl isomerase</fullName>
        <ecNumber evidence="1">5.2.1.8</ecNumber>
    </recommendedName>
</protein>
<comment type="catalytic activity">
    <reaction evidence="1">
        <text>[protein]-peptidylproline (omega=180) = [protein]-peptidylproline (omega=0)</text>
        <dbReference type="Rhea" id="RHEA:16237"/>
        <dbReference type="Rhea" id="RHEA-COMP:10747"/>
        <dbReference type="Rhea" id="RHEA-COMP:10748"/>
        <dbReference type="ChEBI" id="CHEBI:83833"/>
        <dbReference type="ChEBI" id="CHEBI:83834"/>
        <dbReference type="EC" id="5.2.1.8"/>
    </reaction>
</comment>
<evidence type="ECO:0000259" key="2">
    <source>
        <dbReference type="PROSITE" id="PS50059"/>
    </source>
</evidence>
<dbReference type="Pfam" id="PF00254">
    <property type="entry name" value="FKBP_C"/>
    <property type="match status" value="1"/>
</dbReference>
<organism evidence="3">
    <name type="scientific">Tetraselmis sp. GSL018</name>
    <dbReference type="NCBI Taxonomy" id="582737"/>
    <lineage>
        <taxon>Eukaryota</taxon>
        <taxon>Viridiplantae</taxon>
        <taxon>Chlorophyta</taxon>
        <taxon>core chlorophytes</taxon>
        <taxon>Chlorodendrophyceae</taxon>
        <taxon>Chlorodendrales</taxon>
        <taxon>Chlorodendraceae</taxon>
        <taxon>Tetraselmis</taxon>
    </lineage>
</organism>
<evidence type="ECO:0000256" key="1">
    <source>
        <dbReference type="PROSITE-ProRule" id="PRU00277"/>
    </source>
</evidence>
<sequence length="251" mass="27211">MLSLKSTQFVSNICLEVDGKGRNSKITRHRVRTRFPTPARTVCDASSREDIEVSHQLSDVTRRNALWSLNLAVCTAYTAYFGSVGSSLALGFKKELKKKGIPAAYYEELGNGLRVYDISKGNGKTVEAGDLVKVHFDCYFRGLDVVSTRSARVLVGNRILAEPLEIIAGGDLPKVSARSSSFDSESQGLFMPAGGPKPPPALTQAVLGMQVGGKRSVLVPPEQGYGAKGEQEIPPNTGFELQIELLERKPK</sequence>
<dbReference type="AlphaFoldDB" id="A0A061S102"/>
<accession>A0A061S102</accession>
<dbReference type="PROSITE" id="PS50059">
    <property type="entry name" value="FKBP_PPIASE"/>
    <property type="match status" value="1"/>
</dbReference>
<dbReference type="EMBL" id="GBEZ01008905">
    <property type="protein sequence ID" value="JAC76659.1"/>
    <property type="molecule type" value="Transcribed_RNA"/>
</dbReference>
<dbReference type="PANTHER" id="PTHR47862:SF1">
    <property type="entry name" value="PEPTIDYL-PROLYL CIS-TRANS ISOMERASE FKBP18, CHLOROPLASTIC"/>
    <property type="match status" value="1"/>
</dbReference>
<gene>
    <name evidence="3" type="ORF">TSPGSL018_19595</name>
</gene>
<dbReference type="InterPro" id="IPR046357">
    <property type="entry name" value="PPIase_dom_sf"/>
</dbReference>
<name>A0A061S102_9CHLO</name>
<dbReference type="GO" id="GO:0009543">
    <property type="term" value="C:chloroplast thylakoid lumen"/>
    <property type="evidence" value="ECO:0007669"/>
    <property type="project" value="TreeGrafter"/>
</dbReference>
<evidence type="ECO:0000313" key="3">
    <source>
        <dbReference type="EMBL" id="JAC76659.1"/>
    </source>
</evidence>
<reference evidence="3" key="1">
    <citation type="submission" date="2014-05" db="EMBL/GenBank/DDBJ databases">
        <title>The transcriptome of the halophilic microalga Tetraselmis sp. GSL018 isolated from the Great Salt Lake, Utah.</title>
        <authorList>
            <person name="Jinkerson R.E."/>
            <person name="D'Adamo S."/>
            <person name="Posewitz M.C."/>
        </authorList>
    </citation>
    <scope>NUCLEOTIDE SEQUENCE</scope>
    <source>
        <strain evidence="3">GSL018</strain>
    </source>
</reference>
<dbReference type="GO" id="GO:0003755">
    <property type="term" value="F:peptidyl-prolyl cis-trans isomerase activity"/>
    <property type="evidence" value="ECO:0007669"/>
    <property type="project" value="UniProtKB-KW"/>
</dbReference>
<proteinExistence type="predicted"/>